<comment type="caution">
    <text evidence="2">The sequence shown here is derived from an EMBL/GenBank/DDBJ whole genome shotgun (WGS) entry which is preliminary data.</text>
</comment>
<keyword evidence="3" id="KW-1185">Reference proteome</keyword>
<dbReference type="Proteomes" id="UP000245793">
    <property type="component" value="Unassembled WGS sequence"/>
</dbReference>
<protein>
    <submittedName>
        <fullName evidence="2">Uncharacterized protein</fullName>
    </submittedName>
</protein>
<keyword evidence="1" id="KW-1133">Transmembrane helix</keyword>
<dbReference type="RefSeq" id="WP_116480428.1">
    <property type="nucleotide sequence ID" value="NZ_QEKV01000009.1"/>
</dbReference>
<sequence>MTTLFLVLKIIFVLFYLGILSYMANYFFRKSGWSRFYYLLGVLSVIGIIITGQAFIVRAYNYFSPNEALPLILGISRSLVALFFVIVNILSYYMYIAYFNKKRYQNQQNVVWILSVLSIILVALPQNDYAKDVPGLLLPRLRVIPSVIAGLYVSLVLMIDSYYKTNAHFQHYALCLFLLQLVQIVNSYFLKAKAKTEFIYYALICIIFIAMLTIFYRELYKKNELERF</sequence>
<feature type="transmembrane region" description="Helical" evidence="1">
    <location>
        <begin position="36"/>
        <end position="59"/>
    </location>
</feature>
<feature type="transmembrane region" description="Helical" evidence="1">
    <location>
        <begin position="110"/>
        <end position="127"/>
    </location>
</feature>
<feature type="transmembrane region" description="Helical" evidence="1">
    <location>
        <begin position="198"/>
        <end position="216"/>
    </location>
</feature>
<name>A0A2U1E1K6_9FIRM</name>
<evidence type="ECO:0000313" key="3">
    <source>
        <dbReference type="Proteomes" id="UP000245793"/>
    </source>
</evidence>
<dbReference type="EMBL" id="QEKV01000009">
    <property type="protein sequence ID" value="PVY93765.1"/>
    <property type="molecule type" value="Genomic_DNA"/>
</dbReference>
<dbReference type="AlphaFoldDB" id="A0A2U1E1K6"/>
<keyword evidence="1" id="KW-0472">Membrane</keyword>
<feature type="transmembrane region" description="Helical" evidence="1">
    <location>
        <begin position="139"/>
        <end position="159"/>
    </location>
</feature>
<evidence type="ECO:0000256" key="1">
    <source>
        <dbReference type="SAM" id="Phobius"/>
    </source>
</evidence>
<proteinExistence type="predicted"/>
<evidence type="ECO:0000313" key="2">
    <source>
        <dbReference type="EMBL" id="PVY93765.1"/>
    </source>
</evidence>
<feature type="transmembrane region" description="Helical" evidence="1">
    <location>
        <begin position="6"/>
        <end position="24"/>
    </location>
</feature>
<gene>
    <name evidence="2" type="ORF">C7381_10930</name>
</gene>
<feature type="transmembrane region" description="Helical" evidence="1">
    <location>
        <begin position="79"/>
        <end position="98"/>
    </location>
</feature>
<keyword evidence="1" id="KW-0812">Transmembrane</keyword>
<organism evidence="2 3">
    <name type="scientific">Ezakiella coagulans</name>
    <dbReference type="NCBI Taxonomy" id="46507"/>
    <lineage>
        <taxon>Bacteria</taxon>
        <taxon>Bacillati</taxon>
        <taxon>Bacillota</taxon>
        <taxon>Tissierellia</taxon>
        <taxon>Ezakiella</taxon>
    </lineage>
</organism>
<reference evidence="2 3" key="1">
    <citation type="submission" date="2018-04" db="EMBL/GenBank/DDBJ databases">
        <title>Genomic Encyclopedia of Type Strains, Phase IV (KMG-IV): sequencing the most valuable type-strain genomes for metagenomic binning, comparative biology and taxonomic classification.</title>
        <authorList>
            <person name="Goeker M."/>
        </authorList>
    </citation>
    <scope>NUCLEOTIDE SEQUENCE [LARGE SCALE GENOMIC DNA]</scope>
    <source>
        <strain evidence="2 3">DSM 20705</strain>
    </source>
</reference>
<accession>A0A2U1E1K6</accession>